<reference evidence="2 3" key="2">
    <citation type="journal article" date="2009" name="PLoS ONE">
        <title>An integrated genetic and cytogenetic map of the cucumber genome.</title>
        <authorList>
            <person name="Ren Y."/>
            <person name="Zhang Z."/>
            <person name="Liu J."/>
            <person name="Staub J.E."/>
            <person name="Han Y."/>
            <person name="Cheng Z."/>
            <person name="Li X."/>
            <person name="Lu J."/>
            <person name="Miao H."/>
            <person name="Kang H."/>
            <person name="Xie B."/>
            <person name="Gu X."/>
            <person name="Wang X."/>
            <person name="Du Y."/>
            <person name="Jin W."/>
            <person name="Huang S."/>
        </authorList>
    </citation>
    <scope>NUCLEOTIDE SEQUENCE [LARGE SCALE GENOMIC DNA]</scope>
    <source>
        <strain evidence="3">cv. 9930</strain>
    </source>
</reference>
<dbReference type="Gramene" id="KGN46851">
    <property type="protein sequence ID" value="KGN46851"/>
    <property type="gene ID" value="Csa_6G147450"/>
</dbReference>
<dbReference type="AlphaFoldDB" id="A0A0A0KGG5"/>
<reference evidence="2 3" key="3">
    <citation type="journal article" date="2010" name="BMC Genomics">
        <title>Transcriptome sequencing and comparative analysis of cucumber flowers with different sex types.</title>
        <authorList>
            <person name="Guo S."/>
            <person name="Zheng Y."/>
            <person name="Joung J.G."/>
            <person name="Liu S."/>
            <person name="Zhang Z."/>
            <person name="Crasta O.R."/>
            <person name="Sobral B.W."/>
            <person name="Xu Y."/>
            <person name="Huang S."/>
            <person name="Fei Z."/>
        </authorList>
    </citation>
    <scope>NUCLEOTIDE SEQUENCE [LARGE SCALE GENOMIC DNA]</scope>
    <source>
        <strain evidence="3">cv. 9930</strain>
    </source>
</reference>
<reference evidence="2 3" key="1">
    <citation type="journal article" date="2009" name="Nat. Genet.">
        <title>The genome of the cucumber, Cucumis sativus L.</title>
        <authorList>
            <person name="Huang S."/>
            <person name="Li R."/>
            <person name="Zhang Z."/>
            <person name="Li L."/>
            <person name="Gu X."/>
            <person name="Fan W."/>
            <person name="Lucas W.J."/>
            <person name="Wang X."/>
            <person name="Xie B."/>
            <person name="Ni P."/>
            <person name="Ren Y."/>
            <person name="Zhu H."/>
            <person name="Li J."/>
            <person name="Lin K."/>
            <person name="Jin W."/>
            <person name="Fei Z."/>
            <person name="Li G."/>
            <person name="Staub J."/>
            <person name="Kilian A."/>
            <person name="van der Vossen E.A."/>
            <person name="Wu Y."/>
            <person name="Guo J."/>
            <person name="He J."/>
            <person name="Jia Z."/>
            <person name="Ren Y."/>
            <person name="Tian G."/>
            <person name="Lu Y."/>
            <person name="Ruan J."/>
            <person name="Qian W."/>
            <person name="Wang M."/>
            <person name="Huang Q."/>
            <person name="Li B."/>
            <person name="Xuan Z."/>
            <person name="Cao J."/>
            <person name="Asan"/>
            <person name="Wu Z."/>
            <person name="Zhang J."/>
            <person name="Cai Q."/>
            <person name="Bai Y."/>
            <person name="Zhao B."/>
            <person name="Han Y."/>
            <person name="Li Y."/>
            <person name="Li X."/>
            <person name="Wang S."/>
            <person name="Shi Q."/>
            <person name="Liu S."/>
            <person name="Cho W.K."/>
            <person name="Kim J.Y."/>
            <person name="Xu Y."/>
            <person name="Heller-Uszynska K."/>
            <person name="Miao H."/>
            <person name="Cheng Z."/>
            <person name="Zhang S."/>
            <person name="Wu J."/>
            <person name="Yang Y."/>
            <person name="Kang H."/>
            <person name="Li M."/>
            <person name="Liang H."/>
            <person name="Ren X."/>
            <person name="Shi Z."/>
            <person name="Wen M."/>
            <person name="Jian M."/>
            <person name="Yang H."/>
            <person name="Zhang G."/>
            <person name="Yang Z."/>
            <person name="Chen R."/>
            <person name="Liu S."/>
            <person name="Li J."/>
            <person name="Ma L."/>
            <person name="Liu H."/>
            <person name="Zhou Y."/>
            <person name="Zhao J."/>
            <person name="Fang X."/>
            <person name="Li G."/>
            <person name="Fang L."/>
            <person name="Li Y."/>
            <person name="Liu D."/>
            <person name="Zheng H."/>
            <person name="Zhang Y."/>
            <person name="Qin N."/>
            <person name="Li Z."/>
            <person name="Yang G."/>
            <person name="Yang S."/>
            <person name="Bolund L."/>
            <person name="Kristiansen K."/>
            <person name="Zheng H."/>
            <person name="Li S."/>
            <person name="Zhang X."/>
            <person name="Yang H."/>
            <person name="Wang J."/>
            <person name="Sun R."/>
            <person name="Zhang B."/>
            <person name="Jiang S."/>
            <person name="Wang J."/>
            <person name="Du Y."/>
            <person name="Li S."/>
        </authorList>
    </citation>
    <scope>NUCLEOTIDE SEQUENCE [LARGE SCALE GENOMIC DNA]</scope>
    <source>
        <strain evidence="3">cv. 9930</strain>
    </source>
</reference>
<gene>
    <name evidence="2" type="ORF">Csa_6G147450</name>
</gene>
<evidence type="ECO:0000313" key="2">
    <source>
        <dbReference type="EMBL" id="KGN46851.1"/>
    </source>
</evidence>
<organism evidence="2 3">
    <name type="scientific">Cucumis sativus</name>
    <name type="common">Cucumber</name>
    <dbReference type="NCBI Taxonomy" id="3659"/>
    <lineage>
        <taxon>Eukaryota</taxon>
        <taxon>Viridiplantae</taxon>
        <taxon>Streptophyta</taxon>
        <taxon>Embryophyta</taxon>
        <taxon>Tracheophyta</taxon>
        <taxon>Spermatophyta</taxon>
        <taxon>Magnoliopsida</taxon>
        <taxon>eudicotyledons</taxon>
        <taxon>Gunneridae</taxon>
        <taxon>Pentapetalae</taxon>
        <taxon>rosids</taxon>
        <taxon>fabids</taxon>
        <taxon>Cucurbitales</taxon>
        <taxon>Cucurbitaceae</taxon>
        <taxon>Benincaseae</taxon>
        <taxon>Cucumis</taxon>
    </lineage>
</organism>
<evidence type="ECO:0000313" key="3">
    <source>
        <dbReference type="Proteomes" id="UP000029981"/>
    </source>
</evidence>
<dbReference type="Proteomes" id="UP000029981">
    <property type="component" value="Chromosome 6"/>
</dbReference>
<reference evidence="2 3" key="4">
    <citation type="journal article" date="2011" name="BMC Genomics">
        <title>RNA-Seq improves annotation of protein-coding genes in the cucumber genome.</title>
        <authorList>
            <person name="Li Z."/>
            <person name="Zhang Z."/>
            <person name="Yan P."/>
            <person name="Huang S."/>
            <person name="Fei Z."/>
            <person name="Lin K."/>
        </authorList>
    </citation>
    <scope>NUCLEOTIDE SEQUENCE [LARGE SCALE GENOMIC DNA]</scope>
    <source>
        <strain evidence="3">cv. 9930</strain>
    </source>
</reference>
<accession>A0A0A0KGG5</accession>
<evidence type="ECO:0000256" key="1">
    <source>
        <dbReference type="SAM" id="MobiDB-lite"/>
    </source>
</evidence>
<name>A0A0A0KGG5_CUCSA</name>
<dbReference type="EMBL" id="CM002927">
    <property type="protein sequence ID" value="KGN46851.1"/>
    <property type="molecule type" value="Genomic_DNA"/>
</dbReference>
<keyword evidence="3" id="KW-1185">Reference proteome</keyword>
<sequence>MLQPHPSSSLSFLLPTVSSKRTTMADLKRTNENGGLGANERTMMADSKRTDYSGGRYIL</sequence>
<proteinExistence type="predicted"/>
<protein>
    <submittedName>
        <fullName evidence="2">Uncharacterized protein</fullName>
    </submittedName>
</protein>
<feature type="region of interest" description="Disordered" evidence="1">
    <location>
        <begin position="23"/>
        <end position="59"/>
    </location>
</feature>